<evidence type="ECO:0000256" key="5">
    <source>
        <dbReference type="ARBA" id="ARBA00023136"/>
    </source>
</evidence>
<gene>
    <name evidence="7" type="ORF">PDMSB3_1048</name>
</gene>
<feature type="transmembrane region" description="Helical" evidence="6">
    <location>
        <begin position="94"/>
        <end position="118"/>
    </location>
</feature>
<dbReference type="Proteomes" id="UP000325811">
    <property type="component" value="Chromosome I"/>
</dbReference>
<dbReference type="InterPro" id="IPR001851">
    <property type="entry name" value="ABC_transp_permease"/>
</dbReference>
<evidence type="ECO:0000313" key="7">
    <source>
        <dbReference type="EMBL" id="VVD27510.1"/>
    </source>
</evidence>
<evidence type="ECO:0000256" key="2">
    <source>
        <dbReference type="ARBA" id="ARBA00022475"/>
    </source>
</evidence>
<dbReference type="AlphaFoldDB" id="A0A5Q4YUR8"/>
<dbReference type="KEGG" id="pdio:PDMSB3_1048"/>
<evidence type="ECO:0000256" key="4">
    <source>
        <dbReference type="ARBA" id="ARBA00022989"/>
    </source>
</evidence>
<feature type="transmembrane region" description="Helical" evidence="6">
    <location>
        <begin position="124"/>
        <end position="141"/>
    </location>
</feature>
<proteinExistence type="predicted"/>
<reference evidence="7 8" key="1">
    <citation type="submission" date="2019-08" db="EMBL/GenBank/DDBJ databases">
        <authorList>
            <person name="Herpell B J."/>
        </authorList>
    </citation>
    <scope>NUCLEOTIDE SEQUENCE [LARGE SCALE GENOMIC DNA]</scope>
    <source>
        <strain evidence="8">Msb3</strain>
    </source>
</reference>
<evidence type="ECO:0000256" key="3">
    <source>
        <dbReference type="ARBA" id="ARBA00022692"/>
    </source>
</evidence>
<feature type="transmembrane region" description="Helical" evidence="6">
    <location>
        <begin position="243"/>
        <end position="261"/>
    </location>
</feature>
<name>A0A5Q4YUR8_9BURK</name>
<dbReference type="PANTHER" id="PTHR32196:SF72">
    <property type="entry name" value="RIBOSE IMPORT PERMEASE PROTEIN RBSC"/>
    <property type="match status" value="1"/>
</dbReference>
<dbReference type="GO" id="GO:0005886">
    <property type="term" value="C:plasma membrane"/>
    <property type="evidence" value="ECO:0007669"/>
    <property type="project" value="UniProtKB-SubCell"/>
</dbReference>
<feature type="transmembrane region" description="Helical" evidence="6">
    <location>
        <begin position="161"/>
        <end position="181"/>
    </location>
</feature>
<feature type="transmembrane region" description="Helical" evidence="6">
    <location>
        <begin position="214"/>
        <end position="237"/>
    </location>
</feature>
<keyword evidence="2" id="KW-1003">Cell membrane</keyword>
<protein>
    <submittedName>
        <fullName evidence="7">Ribose transport system permease protein</fullName>
    </submittedName>
</protein>
<dbReference type="Pfam" id="PF02653">
    <property type="entry name" value="BPD_transp_2"/>
    <property type="match status" value="1"/>
</dbReference>
<keyword evidence="8" id="KW-1185">Reference proteome</keyword>
<keyword evidence="4 6" id="KW-1133">Transmembrane helix</keyword>
<feature type="transmembrane region" description="Helical" evidence="6">
    <location>
        <begin position="268"/>
        <end position="290"/>
    </location>
</feature>
<sequence>MKTSMPSFLRYQSRYLMAGAVLAALLLLFLCIHPRGGSVNVFTAWANQGGGLALVAVGQTIVVLAGGIDISIGSIMALCNSVTSELVQGSPVQVAAGIAAVLAIGALCGLVNGMIIVFGRIQPIVATLGTSAAYTGVALLVRPAPGGSVSEGLSDALTGAFADWFPTSLLYLLVLVLLFWLPVKRSLTGRAILAVGSAEASAFMSGLPVARAKVAAYTLAGIFAATGGLFLALQTLSGDATTGMPYTLNSVAAVVLGGTALSGGSGSVLASIAGAFILRTIGSLMFFLGVPPSAQPLFDGLVLVGAVVVGALGLVGIRNRLEVFQ</sequence>
<keyword evidence="3 6" id="KW-0812">Transmembrane</keyword>
<accession>A0A5Q4YUR8</accession>
<comment type="subcellular location">
    <subcellularLocation>
        <location evidence="1">Cell membrane</location>
        <topology evidence="1">Multi-pass membrane protein</topology>
    </subcellularLocation>
</comment>
<dbReference type="RefSeq" id="WP_197740209.1">
    <property type="nucleotide sequence ID" value="NZ_LR699553.1"/>
</dbReference>
<keyword evidence="5 6" id="KW-0472">Membrane</keyword>
<dbReference type="EMBL" id="LR699553">
    <property type="protein sequence ID" value="VVD27510.1"/>
    <property type="molecule type" value="Genomic_DNA"/>
</dbReference>
<feature type="transmembrane region" description="Helical" evidence="6">
    <location>
        <begin position="296"/>
        <end position="317"/>
    </location>
</feature>
<dbReference type="GO" id="GO:0022857">
    <property type="term" value="F:transmembrane transporter activity"/>
    <property type="evidence" value="ECO:0007669"/>
    <property type="project" value="InterPro"/>
</dbReference>
<evidence type="ECO:0000256" key="6">
    <source>
        <dbReference type="SAM" id="Phobius"/>
    </source>
</evidence>
<evidence type="ECO:0000313" key="8">
    <source>
        <dbReference type="Proteomes" id="UP000325811"/>
    </source>
</evidence>
<dbReference type="PANTHER" id="PTHR32196">
    <property type="entry name" value="ABC TRANSPORTER PERMEASE PROTEIN YPHD-RELATED-RELATED"/>
    <property type="match status" value="1"/>
</dbReference>
<feature type="transmembrane region" description="Helical" evidence="6">
    <location>
        <begin position="61"/>
        <end position="82"/>
    </location>
</feature>
<organism evidence="7 8">
    <name type="scientific">Paraburkholderia dioscoreae</name>
    <dbReference type="NCBI Taxonomy" id="2604047"/>
    <lineage>
        <taxon>Bacteria</taxon>
        <taxon>Pseudomonadati</taxon>
        <taxon>Pseudomonadota</taxon>
        <taxon>Betaproteobacteria</taxon>
        <taxon>Burkholderiales</taxon>
        <taxon>Burkholderiaceae</taxon>
        <taxon>Paraburkholderia</taxon>
    </lineage>
</organism>
<dbReference type="CDD" id="cd06579">
    <property type="entry name" value="TM_PBP1_transp_AraH_like"/>
    <property type="match status" value="1"/>
</dbReference>
<evidence type="ECO:0000256" key="1">
    <source>
        <dbReference type="ARBA" id="ARBA00004651"/>
    </source>
</evidence>